<dbReference type="PANTHER" id="PTHR42954">
    <property type="entry name" value="FE(2+) TRANSPORT PROTEIN A"/>
    <property type="match status" value="1"/>
</dbReference>
<dbReference type="RefSeq" id="WP_221431896.1">
    <property type="nucleotide sequence ID" value="NZ_CP081294.1"/>
</dbReference>
<gene>
    <name evidence="3" type="ORF">K3136_05630</name>
</gene>
<feature type="domain" description="Ferrous iron transporter FeoA-like" evidence="2">
    <location>
        <begin position="1"/>
        <end position="78"/>
    </location>
</feature>
<evidence type="ECO:0000313" key="4">
    <source>
        <dbReference type="Proteomes" id="UP000824321"/>
    </source>
</evidence>
<reference evidence="3 4" key="1">
    <citation type="submission" date="2021-08" db="EMBL/GenBank/DDBJ databases">
        <title>Comparative Genomics Analysis of the Genus Qipengyuania Reveals Extensive Genetic Diversity and Metabolic Versatility, Including the Description of Fifteen Novel Species.</title>
        <authorList>
            <person name="Liu Y."/>
        </authorList>
    </citation>
    <scope>NUCLEOTIDE SEQUENCE [LARGE SCALE GENOMIC DNA]</scope>
    <source>
        <strain evidence="3 4">1NDH1</strain>
    </source>
</reference>
<evidence type="ECO:0000256" key="1">
    <source>
        <dbReference type="ARBA" id="ARBA00023004"/>
    </source>
</evidence>
<name>A0ABX9A8R6_9SPHN</name>
<proteinExistence type="predicted"/>
<organism evidence="3 4">
    <name type="scientific">Qipengyuania gelatinilytica</name>
    <dbReference type="NCBI Taxonomy" id="2867231"/>
    <lineage>
        <taxon>Bacteria</taxon>
        <taxon>Pseudomonadati</taxon>
        <taxon>Pseudomonadota</taxon>
        <taxon>Alphaproteobacteria</taxon>
        <taxon>Sphingomonadales</taxon>
        <taxon>Erythrobacteraceae</taxon>
        <taxon>Qipengyuania</taxon>
    </lineage>
</organism>
<dbReference type="Proteomes" id="UP000824321">
    <property type="component" value="Chromosome"/>
</dbReference>
<dbReference type="Pfam" id="PF04023">
    <property type="entry name" value="FeoA"/>
    <property type="match status" value="1"/>
</dbReference>
<dbReference type="InterPro" id="IPR007167">
    <property type="entry name" value="Fe-transptr_FeoA-like"/>
</dbReference>
<dbReference type="Gene3D" id="2.30.30.90">
    <property type="match status" value="1"/>
</dbReference>
<keyword evidence="1" id="KW-0408">Iron</keyword>
<accession>A0ABX9A8R6</accession>
<dbReference type="InterPro" id="IPR008988">
    <property type="entry name" value="Transcriptional_repressor_C"/>
</dbReference>
<dbReference type="SMART" id="SM00899">
    <property type="entry name" value="FeoA"/>
    <property type="match status" value="1"/>
</dbReference>
<dbReference type="InterPro" id="IPR052713">
    <property type="entry name" value="FeoA"/>
</dbReference>
<keyword evidence="4" id="KW-1185">Reference proteome</keyword>
<evidence type="ECO:0000313" key="3">
    <source>
        <dbReference type="EMBL" id="QZD96172.1"/>
    </source>
</evidence>
<evidence type="ECO:0000259" key="2">
    <source>
        <dbReference type="SMART" id="SM00899"/>
    </source>
</evidence>
<dbReference type="EMBL" id="CP081294">
    <property type="protein sequence ID" value="QZD96172.1"/>
    <property type="molecule type" value="Genomic_DNA"/>
</dbReference>
<sequence length="79" mass="8414">MTLDGFDSGRTARITSVNWAILAEDEGKRLQALGVDEGAEVAIVHRGVFGTRDPLALRIGNMTIAIRRAHAAAIEVEAA</sequence>
<dbReference type="SUPFAM" id="SSF50037">
    <property type="entry name" value="C-terminal domain of transcriptional repressors"/>
    <property type="match status" value="1"/>
</dbReference>
<protein>
    <submittedName>
        <fullName evidence="3">Ferrous iron transport protein A</fullName>
    </submittedName>
</protein>
<dbReference type="PANTHER" id="PTHR42954:SF2">
    <property type="entry name" value="FE(2+) TRANSPORT PROTEIN A"/>
    <property type="match status" value="1"/>
</dbReference>
<dbReference type="InterPro" id="IPR038157">
    <property type="entry name" value="FeoA_core_dom"/>
</dbReference>